<dbReference type="InterPro" id="IPR005894">
    <property type="entry name" value="DrrA"/>
</dbReference>
<evidence type="ECO:0000256" key="5">
    <source>
        <dbReference type="ARBA" id="ARBA00049985"/>
    </source>
</evidence>
<dbReference type="Pfam" id="PF00005">
    <property type="entry name" value="ABC_tran"/>
    <property type="match status" value="1"/>
</dbReference>
<dbReference type="Pfam" id="PF13732">
    <property type="entry name" value="DrrA1-3_C"/>
    <property type="match status" value="1"/>
</dbReference>
<dbReference type="PROSITE" id="PS50893">
    <property type="entry name" value="ABC_TRANSPORTER_2"/>
    <property type="match status" value="1"/>
</dbReference>
<reference evidence="8" key="1">
    <citation type="journal article" date="2019" name="Int. J. Syst. Evol. Microbiol.">
        <title>The Global Catalogue of Microorganisms (GCM) 10K type strain sequencing project: providing services to taxonomists for standard genome sequencing and annotation.</title>
        <authorList>
            <consortium name="The Broad Institute Genomics Platform"/>
            <consortium name="The Broad Institute Genome Sequencing Center for Infectious Disease"/>
            <person name="Wu L."/>
            <person name="Ma J."/>
        </authorList>
    </citation>
    <scope>NUCLEOTIDE SEQUENCE [LARGE SCALE GENOMIC DNA]</scope>
    <source>
        <strain evidence="8">CCUG 62763</strain>
    </source>
</reference>
<dbReference type="SMART" id="SM00382">
    <property type="entry name" value="AAA"/>
    <property type="match status" value="1"/>
</dbReference>
<evidence type="ECO:0000259" key="6">
    <source>
        <dbReference type="PROSITE" id="PS50893"/>
    </source>
</evidence>
<dbReference type="InterPro" id="IPR025302">
    <property type="entry name" value="DrrA1/2-like_C"/>
</dbReference>
<comment type="caution">
    <text evidence="7">The sequence shown here is derived from an EMBL/GenBank/DDBJ whole genome shotgun (WGS) entry which is preliminary data.</text>
</comment>
<dbReference type="InterPro" id="IPR027417">
    <property type="entry name" value="P-loop_NTPase"/>
</dbReference>
<keyword evidence="3" id="KW-0547">Nucleotide-binding</keyword>
<protein>
    <submittedName>
        <fullName evidence="7">ATP-binding cassette domain-containing protein</fullName>
    </submittedName>
</protein>
<dbReference type="EMBL" id="JBHSGR010000002">
    <property type="protein sequence ID" value="MFC4692392.1"/>
    <property type="molecule type" value="Genomic_DNA"/>
</dbReference>
<dbReference type="InterPro" id="IPR003593">
    <property type="entry name" value="AAA+_ATPase"/>
</dbReference>
<dbReference type="InterPro" id="IPR017871">
    <property type="entry name" value="ABC_transporter-like_CS"/>
</dbReference>
<evidence type="ECO:0000256" key="4">
    <source>
        <dbReference type="ARBA" id="ARBA00022840"/>
    </source>
</evidence>
<dbReference type="PANTHER" id="PTHR43582">
    <property type="entry name" value="LINEARMYCIN RESISTANCE ATP-BINDING PROTEIN LNRL"/>
    <property type="match status" value="1"/>
</dbReference>
<proteinExistence type="inferred from homology"/>
<comment type="similarity">
    <text evidence="5">Belongs to the ABC transporter superfamily. Drug exporter-1 (DrugE1) (TC 3.A.1.105) family.</text>
</comment>
<evidence type="ECO:0000313" key="8">
    <source>
        <dbReference type="Proteomes" id="UP001596025"/>
    </source>
</evidence>
<name>A0ABV9LG69_9ACTN</name>
<gene>
    <name evidence="7" type="ORF">ACFO3M_03225</name>
</gene>
<sequence length="341" mass="37230">MTLTALGTPSGEAAADRPPAVEVTGLVKTFDEVEAVRGIDLSVRGGELFGFLGPNGAGKSTTIKILCTLLRPTAGTARVAGFDVVRDRTEVRRHIGLVFQETTLDDHLTAEQNLRFHADIYGMPRAEVRPRIDVVLEMVGLTDRRASLVRTFSGGMKRRLEIARGLLHSPRVLFLDEPTIGLDPESRASLWRYVDRLRAEEDITVFLTTHYMDEAERCDRIAIVDAGRIGALDTPSALKASVGHDRVRVVTTDDDAAEALVRERLGVETEREGGALVVLTPDGEQFVPRLFELGLTVRSVSVSRPTLDDVFLAYTGARMADRQAAAGRSPMVAAMSRGGRR</sequence>
<evidence type="ECO:0000256" key="2">
    <source>
        <dbReference type="ARBA" id="ARBA00022448"/>
    </source>
</evidence>
<keyword evidence="4 7" id="KW-0067">ATP-binding</keyword>
<keyword evidence="8" id="KW-1185">Reference proteome</keyword>
<dbReference type="Gene3D" id="3.40.50.300">
    <property type="entry name" value="P-loop containing nucleotide triphosphate hydrolases"/>
    <property type="match status" value="1"/>
</dbReference>
<organism evidence="7 8">
    <name type="scientific">Geodermatophilus arenarius</name>
    <dbReference type="NCBI Taxonomy" id="1137990"/>
    <lineage>
        <taxon>Bacteria</taxon>
        <taxon>Bacillati</taxon>
        <taxon>Actinomycetota</taxon>
        <taxon>Actinomycetes</taxon>
        <taxon>Geodermatophilales</taxon>
        <taxon>Geodermatophilaceae</taxon>
        <taxon>Geodermatophilus</taxon>
    </lineage>
</organism>
<keyword evidence="2" id="KW-0813">Transport</keyword>
<feature type="domain" description="ABC transporter" evidence="6">
    <location>
        <begin position="21"/>
        <end position="251"/>
    </location>
</feature>
<comment type="subcellular location">
    <subcellularLocation>
        <location evidence="1">Cell membrane</location>
        <topology evidence="1">Peripheral membrane protein</topology>
        <orientation evidence="1">Cytoplasmic side</orientation>
    </subcellularLocation>
</comment>
<dbReference type="PANTHER" id="PTHR43582:SF2">
    <property type="entry name" value="LINEARMYCIN RESISTANCE ATP-BINDING PROTEIN LNRL"/>
    <property type="match status" value="1"/>
</dbReference>
<dbReference type="InterPro" id="IPR003439">
    <property type="entry name" value="ABC_transporter-like_ATP-bd"/>
</dbReference>
<accession>A0ABV9LG69</accession>
<dbReference type="RefSeq" id="WP_387986251.1">
    <property type="nucleotide sequence ID" value="NZ_JBHSGR010000002.1"/>
</dbReference>
<dbReference type="Proteomes" id="UP001596025">
    <property type="component" value="Unassembled WGS sequence"/>
</dbReference>
<evidence type="ECO:0000256" key="3">
    <source>
        <dbReference type="ARBA" id="ARBA00022741"/>
    </source>
</evidence>
<dbReference type="GO" id="GO:0005524">
    <property type="term" value="F:ATP binding"/>
    <property type="evidence" value="ECO:0007669"/>
    <property type="project" value="UniProtKB-KW"/>
</dbReference>
<dbReference type="PROSITE" id="PS00211">
    <property type="entry name" value="ABC_TRANSPORTER_1"/>
    <property type="match status" value="1"/>
</dbReference>
<dbReference type="NCBIfam" id="TIGR01188">
    <property type="entry name" value="drrA"/>
    <property type="match status" value="1"/>
</dbReference>
<dbReference type="SUPFAM" id="SSF52540">
    <property type="entry name" value="P-loop containing nucleoside triphosphate hydrolases"/>
    <property type="match status" value="1"/>
</dbReference>
<evidence type="ECO:0000313" key="7">
    <source>
        <dbReference type="EMBL" id="MFC4692392.1"/>
    </source>
</evidence>
<evidence type="ECO:0000256" key="1">
    <source>
        <dbReference type="ARBA" id="ARBA00004413"/>
    </source>
</evidence>